<dbReference type="GO" id="GO:0003677">
    <property type="term" value="F:DNA binding"/>
    <property type="evidence" value="ECO:0007669"/>
    <property type="project" value="UniProtKB-UniRule"/>
</dbReference>
<evidence type="ECO:0000256" key="1">
    <source>
        <dbReference type="ARBA" id="ARBA00004496"/>
    </source>
</evidence>
<accession>A0A7Y6TZH0</accession>
<evidence type="ECO:0000259" key="10">
    <source>
        <dbReference type="PROSITE" id="PS51898"/>
    </source>
</evidence>
<evidence type="ECO:0000256" key="7">
    <source>
        <dbReference type="ARBA" id="ARBA00023172"/>
    </source>
</evidence>
<sequence length="627" mass="69477">MSTRRKLSSGHFAFMRSVVQGIDARKSWDRYLRVEGEHTDLRRVRSTIAWIRSEFAAAARREMKPGTARLVLFDATELKETVALPSLEEFAIARGLEDFSQAEQQEAYVEAYGTGTPKASRRARLIARQLEALRWLEQLVAQEPGAQDEVGAWFAPTLAARLEKGGMRTLADVVARINGVGARWWTAVPGVGDLKASRIVEWLRLHEGSTGLRLGDHVATRRTKLQPVQLEAVVPRATAIVPFEKFVLPAEVDGRHGLYRAPQHQCMLAAQNDYEAIGAWLATLHVPKDKASATYRAYRKEAERLLLWAIVEHGKPLSSLSVEDANAFKAFLAAPPVRWCGPRHRQRWSPLWRPLEGPLSAGALRQSLIILRSLCGFLVSQNYLIGNAFEGLSLPRQEGRAIGSRRTLTFAQWDFLQARMDEAPQDEFARRRARAIRWLYATGLRLSEIAGAKLGDLQRVSYRDAKGNDQTGWQLAVVGKGEKPRDVPVQDYLVEELSGELERHGFDPDVAAEGNGEVPVLARFDAGRAPTAWSASALAKSIKAFMNESASVASPEDAVQLRKATTHWLRHTHGSHALNGRTGQSPVPIQVVQNNLGHASIATTSGYLTTERDARLAAMRGFGKPGR</sequence>
<evidence type="ECO:0000256" key="3">
    <source>
        <dbReference type="ARBA" id="ARBA00022618"/>
    </source>
</evidence>
<dbReference type="GO" id="GO:0015074">
    <property type="term" value="P:DNA integration"/>
    <property type="evidence" value="ECO:0007669"/>
    <property type="project" value="UniProtKB-KW"/>
</dbReference>
<comment type="subcellular location">
    <subcellularLocation>
        <location evidence="1">Cytoplasm</location>
    </subcellularLocation>
</comment>
<dbReference type="RefSeq" id="WP_176071953.1">
    <property type="nucleotide sequence ID" value="NZ_JABWMJ010000030.1"/>
</dbReference>
<evidence type="ECO:0000259" key="11">
    <source>
        <dbReference type="PROSITE" id="PS51900"/>
    </source>
</evidence>
<keyword evidence="4" id="KW-0159">Chromosome partition</keyword>
<dbReference type="CDD" id="cd00397">
    <property type="entry name" value="DNA_BRE_C"/>
    <property type="match status" value="1"/>
</dbReference>
<dbReference type="SUPFAM" id="SSF56349">
    <property type="entry name" value="DNA breaking-rejoining enzymes"/>
    <property type="match status" value="1"/>
</dbReference>
<dbReference type="GO" id="GO:0007059">
    <property type="term" value="P:chromosome segregation"/>
    <property type="evidence" value="ECO:0007669"/>
    <property type="project" value="UniProtKB-KW"/>
</dbReference>
<dbReference type="PANTHER" id="PTHR30349">
    <property type="entry name" value="PHAGE INTEGRASE-RELATED"/>
    <property type="match status" value="1"/>
</dbReference>
<evidence type="ECO:0000313" key="12">
    <source>
        <dbReference type="EMBL" id="NUZ09111.1"/>
    </source>
</evidence>
<dbReference type="PROSITE" id="PS51900">
    <property type="entry name" value="CB"/>
    <property type="match status" value="1"/>
</dbReference>
<keyword evidence="5" id="KW-0229">DNA integration</keyword>
<proteinExistence type="predicted"/>
<comment type="caution">
    <text evidence="12">The sequence shown here is derived from an EMBL/GenBank/DDBJ whole genome shotgun (WGS) entry which is preliminary data.</text>
</comment>
<feature type="domain" description="Core-binding (CB)" evidence="11">
    <location>
        <begin position="271"/>
        <end position="379"/>
    </location>
</feature>
<dbReference type="Pfam" id="PF00589">
    <property type="entry name" value="Phage_integrase"/>
    <property type="match status" value="1"/>
</dbReference>
<organism evidence="12 13">
    <name type="scientific">Piscinibacter koreensis</name>
    <dbReference type="NCBI Taxonomy" id="2742824"/>
    <lineage>
        <taxon>Bacteria</taxon>
        <taxon>Pseudomonadati</taxon>
        <taxon>Pseudomonadota</taxon>
        <taxon>Betaproteobacteria</taxon>
        <taxon>Burkholderiales</taxon>
        <taxon>Sphaerotilaceae</taxon>
        <taxon>Piscinibacter</taxon>
    </lineage>
</organism>
<name>A0A7Y6TZH0_9BURK</name>
<feature type="domain" description="Tyr recombinase" evidence="10">
    <location>
        <begin position="403"/>
        <end position="621"/>
    </location>
</feature>
<keyword evidence="13" id="KW-1185">Reference proteome</keyword>
<dbReference type="Proteomes" id="UP000529637">
    <property type="component" value="Unassembled WGS sequence"/>
</dbReference>
<dbReference type="AlphaFoldDB" id="A0A7Y6TZH0"/>
<dbReference type="PROSITE" id="PS51898">
    <property type="entry name" value="TYR_RECOMBINASE"/>
    <property type="match status" value="1"/>
</dbReference>
<dbReference type="InterPro" id="IPR022169">
    <property type="entry name" value="DUF3701"/>
</dbReference>
<dbReference type="InterPro" id="IPR050090">
    <property type="entry name" value="Tyrosine_recombinase_XerCD"/>
</dbReference>
<evidence type="ECO:0000256" key="5">
    <source>
        <dbReference type="ARBA" id="ARBA00022908"/>
    </source>
</evidence>
<dbReference type="EMBL" id="JABWMJ010000030">
    <property type="protein sequence ID" value="NUZ09111.1"/>
    <property type="molecule type" value="Genomic_DNA"/>
</dbReference>
<reference evidence="12 13" key="1">
    <citation type="submission" date="2020-06" db="EMBL/GenBank/DDBJ databases">
        <title>Schlegella sp. ID0723 isolated from air conditioner.</title>
        <authorList>
            <person name="Kim D.Y."/>
            <person name="Kim D.-U."/>
        </authorList>
    </citation>
    <scope>NUCLEOTIDE SEQUENCE [LARGE SCALE GENOMIC DNA]</scope>
    <source>
        <strain evidence="12 13">ID0723</strain>
    </source>
</reference>
<dbReference type="GO" id="GO:0005737">
    <property type="term" value="C:cytoplasm"/>
    <property type="evidence" value="ECO:0007669"/>
    <property type="project" value="UniProtKB-SubCell"/>
</dbReference>
<dbReference type="Gene3D" id="1.10.443.10">
    <property type="entry name" value="Intergrase catalytic core"/>
    <property type="match status" value="1"/>
</dbReference>
<protein>
    <submittedName>
        <fullName evidence="12">Tyrosine-type recombinase/integrase</fullName>
    </submittedName>
</protein>
<dbReference type="InterPro" id="IPR044068">
    <property type="entry name" value="CB"/>
</dbReference>
<evidence type="ECO:0000256" key="9">
    <source>
        <dbReference type="PROSITE-ProRule" id="PRU01248"/>
    </source>
</evidence>
<evidence type="ECO:0000256" key="4">
    <source>
        <dbReference type="ARBA" id="ARBA00022829"/>
    </source>
</evidence>
<keyword evidence="3" id="KW-0132">Cell division</keyword>
<dbReference type="InterPro" id="IPR002104">
    <property type="entry name" value="Integrase_catalytic"/>
</dbReference>
<keyword evidence="6 9" id="KW-0238">DNA-binding</keyword>
<evidence type="ECO:0000313" key="13">
    <source>
        <dbReference type="Proteomes" id="UP000529637"/>
    </source>
</evidence>
<dbReference type="Pfam" id="PF12482">
    <property type="entry name" value="DUF3701"/>
    <property type="match status" value="1"/>
</dbReference>
<dbReference type="GO" id="GO:0006310">
    <property type="term" value="P:DNA recombination"/>
    <property type="evidence" value="ECO:0007669"/>
    <property type="project" value="UniProtKB-KW"/>
</dbReference>
<dbReference type="InterPro" id="IPR013762">
    <property type="entry name" value="Integrase-like_cat_sf"/>
</dbReference>
<dbReference type="Gene3D" id="1.10.150.130">
    <property type="match status" value="1"/>
</dbReference>
<dbReference type="InterPro" id="IPR011010">
    <property type="entry name" value="DNA_brk_join_enz"/>
</dbReference>
<dbReference type="GO" id="GO:0051301">
    <property type="term" value="P:cell division"/>
    <property type="evidence" value="ECO:0007669"/>
    <property type="project" value="UniProtKB-KW"/>
</dbReference>
<evidence type="ECO:0000256" key="6">
    <source>
        <dbReference type="ARBA" id="ARBA00023125"/>
    </source>
</evidence>
<keyword evidence="7" id="KW-0233">DNA recombination</keyword>
<keyword evidence="2" id="KW-0963">Cytoplasm</keyword>
<evidence type="ECO:0000256" key="2">
    <source>
        <dbReference type="ARBA" id="ARBA00022490"/>
    </source>
</evidence>
<dbReference type="PANTHER" id="PTHR30349:SF77">
    <property type="entry name" value="TYROSINE RECOMBINASE XERC"/>
    <property type="match status" value="1"/>
</dbReference>
<keyword evidence="8" id="KW-0131">Cell cycle</keyword>
<evidence type="ECO:0000256" key="8">
    <source>
        <dbReference type="ARBA" id="ARBA00023306"/>
    </source>
</evidence>
<dbReference type="InterPro" id="IPR010998">
    <property type="entry name" value="Integrase_recombinase_N"/>
</dbReference>
<gene>
    <name evidence="12" type="ORF">HQN59_25565</name>
</gene>